<dbReference type="Proteomes" id="UP000428330">
    <property type="component" value="Chromosome"/>
</dbReference>
<evidence type="ECO:0000256" key="5">
    <source>
        <dbReference type="SAM" id="Phobius"/>
    </source>
</evidence>
<dbReference type="GO" id="GO:0016020">
    <property type="term" value="C:membrane"/>
    <property type="evidence" value="ECO:0007669"/>
    <property type="project" value="UniProtKB-SubCell"/>
</dbReference>
<feature type="transmembrane region" description="Helical" evidence="5">
    <location>
        <begin position="189"/>
        <end position="216"/>
    </location>
</feature>
<feature type="transmembrane region" description="Helical" evidence="5">
    <location>
        <begin position="94"/>
        <end position="112"/>
    </location>
</feature>
<sequence length="221" mass="23304">MVLAGSDARCGLGPGDHMTLTANDIQALIIETIRSPATAAQKLLSLRLPVNFLWMALVLMSVLNSIVYSLAIGINPPVDPQSGMMMVPAAFQSPLLFTLILFAALIVSVFALHRMGQAIGGGRGELGDILTVITWMQLLRLVLQIAVLVLGLVLPVLGGLLALIGSFYGLYVLGVLLKAAHRYTSLSQAFILMLAVFLTVVVGLALILAILSGLFIGGTTL</sequence>
<dbReference type="AlphaFoldDB" id="A0A6I6IRE7"/>
<name>A0A6I6IRE7_9RHOB</name>
<organism evidence="7 8">
    <name type="scientific">Roseovarius faecimaris</name>
    <dbReference type="NCBI Taxonomy" id="2494550"/>
    <lineage>
        <taxon>Bacteria</taxon>
        <taxon>Pseudomonadati</taxon>
        <taxon>Pseudomonadota</taxon>
        <taxon>Alphaproteobacteria</taxon>
        <taxon>Rhodobacterales</taxon>
        <taxon>Roseobacteraceae</taxon>
        <taxon>Roseovarius</taxon>
    </lineage>
</organism>
<accession>A0A6I6IRE7</accession>
<evidence type="ECO:0000259" key="6">
    <source>
        <dbReference type="Pfam" id="PF04893"/>
    </source>
</evidence>
<feature type="transmembrane region" description="Helical" evidence="5">
    <location>
        <begin position="132"/>
        <end position="154"/>
    </location>
</feature>
<comment type="subcellular location">
    <subcellularLocation>
        <location evidence="1">Membrane</location>
        <topology evidence="1">Multi-pass membrane protein</topology>
    </subcellularLocation>
</comment>
<gene>
    <name evidence="7" type="ORF">EI983_09225</name>
</gene>
<dbReference type="InterPro" id="IPR006977">
    <property type="entry name" value="Yip1_dom"/>
</dbReference>
<dbReference type="Pfam" id="PF04893">
    <property type="entry name" value="Yip1"/>
    <property type="match status" value="1"/>
</dbReference>
<reference evidence="8" key="1">
    <citation type="submission" date="2018-12" db="EMBL/GenBank/DDBJ databases">
        <title>Complete genome sequence of Roseovarius sp. MME-070.</title>
        <authorList>
            <person name="Nam Y.-D."/>
            <person name="Kang J."/>
            <person name="Chung W.-H."/>
            <person name="Park Y.S."/>
        </authorList>
    </citation>
    <scope>NUCLEOTIDE SEQUENCE [LARGE SCALE GENOMIC DNA]</scope>
    <source>
        <strain evidence="8">MME-070</strain>
    </source>
</reference>
<protein>
    <submittedName>
        <fullName evidence="7">YIP1 family protein</fullName>
    </submittedName>
</protein>
<keyword evidence="3 5" id="KW-1133">Transmembrane helix</keyword>
<feature type="domain" description="Yip1" evidence="6">
    <location>
        <begin position="31"/>
        <end position="207"/>
    </location>
</feature>
<evidence type="ECO:0000256" key="2">
    <source>
        <dbReference type="ARBA" id="ARBA00022692"/>
    </source>
</evidence>
<dbReference type="EMBL" id="CP034348">
    <property type="protein sequence ID" value="QGX98453.1"/>
    <property type="molecule type" value="Genomic_DNA"/>
</dbReference>
<feature type="transmembrane region" description="Helical" evidence="5">
    <location>
        <begin position="160"/>
        <end position="177"/>
    </location>
</feature>
<keyword evidence="8" id="KW-1185">Reference proteome</keyword>
<evidence type="ECO:0000313" key="7">
    <source>
        <dbReference type="EMBL" id="QGX98453.1"/>
    </source>
</evidence>
<evidence type="ECO:0000256" key="1">
    <source>
        <dbReference type="ARBA" id="ARBA00004141"/>
    </source>
</evidence>
<evidence type="ECO:0000256" key="3">
    <source>
        <dbReference type="ARBA" id="ARBA00022989"/>
    </source>
</evidence>
<keyword evidence="4 5" id="KW-0472">Membrane</keyword>
<evidence type="ECO:0000256" key="4">
    <source>
        <dbReference type="ARBA" id="ARBA00023136"/>
    </source>
</evidence>
<proteinExistence type="predicted"/>
<dbReference type="KEGG" id="rom:EI983_09225"/>
<evidence type="ECO:0000313" key="8">
    <source>
        <dbReference type="Proteomes" id="UP000428330"/>
    </source>
</evidence>
<feature type="transmembrane region" description="Helical" evidence="5">
    <location>
        <begin position="52"/>
        <end position="74"/>
    </location>
</feature>
<keyword evidence="2 5" id="KW-0812">Transmembrane</keyword>